<dbReference type="EMBL" id="DSFE01000001">
    <property type="protein sequence ID" value="HEU97230.1"/>
    <property type="molecule type" value="Genomic_DNA"/>
</dbReference>
<sequence>MCQYLHLFSSRTESLLKDDTLKALSITHTDLDGVASSAAFLRSRNIVEYEVVFTEPDSLHSTLNKLSKEMEKYELISITDLGPNPGSIEVSLEALSIAERKGKQVIWIDHHIWDKSWIEEATSVGIELEVDTSTCATGIASRYSQGDSFLEGLSRAVCSADEWRFDDENAPWLVRFVGFTRDIDWLRRAHKVFMDVGSMKELLEKARPRTIEVHDIELRYSSEFLKEVIIESRRGIKVAFGIKREPEVSASLLAQLMLARFDADIAAILNEKGKLEFRSNKCNVREIAFQLGGGGHPKASGAPVPVGIKTILPILPHNLRTILIARPILKAAERVGCIPV</sequence>
<accession>A0A7C2UKG8</accession>
<dbReference type="InterPro" id="IPR038763">
    <property type="entry name" value="DHH_sf"/>
</dbReference>
<dbReference type="SUPFAM" id="SSF64182">
    <property type="entry name" value="DHH phosphoesterases"/>
    <property type="match status" value="1"/>
</dbReference>
<dbReference type="PANTHER" id="PTHR42146:SF1">
    <property type="entry name" value="OLIGORIBONUCLEASE NRNB"/>
    <property type="match status" value="1"/>
</dbReference>
<feature type="domain" description="DHHA1" evidence="1">
    <location>
        <begin position="253"/>
        <end position="305"/>
    </location>
</feature>
<dbReference type="Proteomes" id="UP000885664">
    <property type="component" value="Unassembled WGS sequence"/>
</dbReference>
<proteinExistence type="predicted"/>
<organism evidence="2">
    <name type="scientific">Fervidicoccus fontis</name>
    <dbReference type="NCBI Taxonomy" id="683846"/>
    <lineage>
        <taxon>Archaea</taxon>
        <taxon>Thermoproteota</taxon>
        <taxon>Thermoprotei</taxon>
        <taxon>Fervidicoccales</taxon>
        <taxon>Fervidicoccaceae</taxon>
        <taxon>Fervidicoccus</taxon>
    </lineage>
</organism>
<evidence type="ECO:0000259" key="1">
    <source>
        <dbReference type="Pfam" id="PF02272"/>
    </source>
</evidence>
<dbReference type="InterPro" id="IPR052968">
    <property type="entry name" value="Nucleotide_metab_enz"/>
</dbReference>
<dbReference type="GO" id="GO:0003676">
    <property type="term" value="F:nucleic acid binding"/>
    <property type="evidence" value="ECO:0007669"/>
    <property type="project" value="InterPro"/>
</dbReference>
<comment type="caution">
    <text evidence="2">The sequence shown here is derived from an EMBL/GenBank/DDBJ whole genome shotgun (WGS) entry which is preliminary data.</text>
</comment>
<dbReference type="AlphaFoldDB" id="A0A7C2UKG8"/>
<dbReference type="PANTHER" id="PTHR42146">
    <property type="entry name" value="3',5'-CYCLIC-NUCLEOTIDE PHOSPHODIESTERASE"/>
    <property type="match status" value="1"/>
</dbReference>
<evidence type="ECO:0000313" key="2">
    <source>
        <dbReference type="EMBL" id="HEU97230.1"/>
    </source>
</evidence>
<dbReference type="Gene3D" id="3.10.310.30">
    <property type="match status" value="1"/>
</dbReference>
<protein>
    <recommendedName>
        <fullName evidence="1">DHHA1 domain-containing protein</fullName>
    </recommendedName>
</protein>
<dbReference type="Pfam" id="PF02272">
    <property type="entry name" value="DHHA1"/>
    <property type="match status" value="1"/>
</dbReference>
<name>A0A7C2UKG8_9CREN</name>
<gene>
    <name evidence="2" type="ORF">ENO36_00020</name>
</gene>
<reference evidence="2" key="1">
    <citation type="journal article" date="2020" name="mSystems">
        <title>Genome- and Community-Level Interaction Insights into Carbon Utilization and Element Cycling Functions of Hydrothermarchaeota in Hydrothermal Sediment.</title>
        <authorList>
            <person name="Zhou Z."/>
            <person name="Liu Y."/>
            <person name="Xu W."/>
            <person name="Pan J."/>
            <person name="Luo Z.H."/>
            <person name="Li M."/>
        </authorList>
    </citation>
    <scope>NUCLEOTIDE SEQUENCE [LARGE SCALE GENOMIC DNA]</scope>
    <source>
        <strain evidence="2">SpSt-1259</strain>
    </source>
</reference>
<dbReference type="InterPro" id="IPR003156">
    <property type="entry name" value="DHHA1_dom"/>
</dbReference>